<dbReference type="EMBL" id="DF237189">
    <property type="protein sequence ID" value="GAQ85543.1"/>
    <property type="molecule type" value="Genomic_DNA"/>
</dbReference>
<dbReference type="Proteomes" id="UP000054558">
    <property type="component" value="Unassembled WGS sequence"/>
</dbReference>
<organism evidence="2 3">
    <name type="scientific">Klebsormidium nitens</name>
    <name type="common">Green alga</name>
    <name type="synonym">Ulothrix nitens</name>
    <dbReference type="NCBI Taxonomy" id="105231"/>
    <lineage>
        <taxon>Eukaryota</taxon>
        <taxon>Viridiplantae</taxon>
        <taxon>Streptophyta</taxon>
        <taxon>Klebsormidiophyceae</taxon>
        <taxon>Klebsormidiales</taxon>
        <taxon>Klebsormidiaceae</taxon>
        <taxon>Klebsormidium</taxon>
    </lineage>
</organism>
<evidence type="ECO:0000256" key="1">
    <source>
        <dbReference type="SAM" id="MobiDB-lite"/>
    </source>
</evidence>
<accession>A0A1Y1I4W8</accession>
<dbReference type="AlphaFoldDB" id="A0A1Y1I4W8"/>
<reference evidence="2 3" key="1">
    <citation type="journal article" date="2014" name="Nat. Commun.">
        <title>Klebsormidium flaccidum genome reveals primary factors for plant terrestrial adaptation.</title>
        <authorList>
            <person name="Hori K."/>
            <person name="Maruyama F."/>
            <person name="Fujisawa T."/>
            <person name="Togashi T."/>
            <person name="Yamamoto N."/>
            <person name="Seo M."/>
            <person name="Sato S."/>
            <person name="Yamada T."/>
            <person name="Mori H."/>
            <person name="Tajima N."/>
            <person name="Moriyama T."/>
            <person name="Ikeuchi M."/>
            <person name="Watanabe M."/>
            <person name="Wada H."/>
            <person name="Kobayashi K."/>
            <person name="Saito M."/>
            <person name="Masuda T."/>
            <person name="Sasaki-Sekimoto Y."/>
            <person name="Mashiguchi K."/>
            <person name="Awai K."/>
            <person name="Shimojima M."/>
            <person name="Masuda S."/>
            <person name="Iwai M."/>
            <person name="Nobusawa T."/>
            <person name="Narise T."/>
            <person name="Kondo S."/>
            <person name="Saito H."/>
            <person name="Sato R."/>
            <person name="Murakawa M."/>
            <person name="Ihara Y."/>
            <person name="Oshima-Yamada Y."/>
            <person name="Ohtaka K."/>
            <person name="Satoh M."/>
            <person name="Sonobe K."/>
            <person name="Ishii M."/>
            <person name="Ohtani R."/>
            <person name="Kanamori-Sato M."/>
            <person name="Honoki R."/>
            <person name="Miyazaki D."/>
            <person name="Mochizuki H."/>
            <person name="Umetsu J."/>
            <person name="Higashi K."/>
            <person name="Shibata D."/>
            <person name="Kamiya Y."/>
            <person name="Sato N."/>
            <person name="Nakamura Y."/>
            <person name="Tabata S."/>
            <person name="Ida S."/>
            <person name="Kurokawa K."/>
            <person name="Ohta H."/>
        </authorList>
    </citation>
    <scope>NUCLEOTIDE SEQUENCE [LARGE SCALE GENOMIC DNA]</scope>
    <source>
        <strain evidence="2 3">NIES-2285</strain>
    </source>
</reference>
<proteinExistence type="predicted"/>
<evidence type="ECO:0000313" key="2">
    <source>
        <dbReference type="EMBL" id="GAQ85543.1"/>
    </source>
</evidence>
<keyword evidence="3" id="KW-1185">Reference proteome</keyword>
<gene>
    <name evidence="2" type="ORF">KFL_002400150</name>
</gene>
<name>A0A1Y1I4W8_KLENI</name>
<evidence type="ECO:0000313" key="3">
    <source>
        <dbReference type="Proteomes" id="UP000054558"/>
    </source>
</evidence>
<feature type="region of interest" description="Disordered" evidence="1">
    <location>
        <begin position="321"/>
        <end position="349"/>
    </location>
</feature>
<sequence length="349" mass="39513">MRRTQKNKQGEVEEPAALPIEGIDEATERKIVDFVREFVDNSVGKRSFFPRVTEALRSAGFHLEKGALPQLLKKHPNLFAYNSANQYVQLKKQKPSKDFEELSFEERERRFVDFLVAVLQEPPIPSDGFYLCWLSALAKHPASGVDLTGLQRMTRMVYKHLDLFDFDGYGTPMIRIKLTEQGRLRTPPPLSREFRLYLRSDQMQRFRDGVYVGDVERKAEMEEKAKALTEEELAVVLFLMRAVHSKGPGGVLSLNHAGMLVQERGLKVRGKHPKLSTILIKSRDAFDMLQWMTPYAAVSLTQEGWDVAEKLPHIEGLDFSVGKKSSKSAGAEDDGFAKESEDLAGEAPD</sequence>
<protein>
    <submittedName>
        <fullName evidence="2">Uncharacterized protein</fullName>
    </submittedName>
</protein>